<dbReference type="InterPro" id="IPR011032">
    <property type="entry name" value="GroES-like_sf"/>
</dbReference>
<organism evidence="1 2">
    <name type="scientific">Microdochium trichocladiopsis</name>
    <dbReference type="NCBI Taxonomy" id="1682393"/>
    <lineage>
        <taxon>Eukaryota</taxon>
        <taxon>Fungi</taxon>
        <taxon>Dikarya</taxon>
        <taxon>Ascomycota</taxon>
        <taxon>Pezizomycotina</taxon>
        <taxon>Sordariomycetes</taxon>
        <taxon>Xylariomycetidae</taxon>
        <taxon>Xylariales</taxon>
        <taxon>Microdochiaceae</taxon>
        <taxon>Microdochium</taxon>
    </lineage>
</organism>
<dbReference type="OrthoDB" id="809632at2759"/>
<dbReference type="GO" id="GO:0016491">
    <property type="term" value="F:oxidoreductase activity"/>
    <property type="evidence" value="ECO:0007669"/>
    <property type="project" value="TreeGrafter"/>
</dbReference>
<dbReference type="AlphaFoldDB" id="A0A9P8XXP4"/>
<dbReference type="SUPFAM" id="SSF51735">
    <property type="entry name" value="NAD(P)-binding Rossmann-fold domains"/>
    <property type="match status" value="1"/>
</dbReference>
<dbReference type="EMBL" id="JAGTJQ010000010">
    <property type="protein sequence ID" value="KAH7020910.1"/>
    <property type="molecule type" value="Genomic_DNA"/>
</dbReference>
<gene>
    <name evidence="1" type="ORF">B0I36DRAFT_252023</name>
</gene>
<dbReference type="Proteomes" id="UP000756346">
    <property type="component" value="Unassembled WGS sequence"/>
</dbReference>
<evidence type="ECO:0000313" key="2">
    <source>
        <dbReference type="Proteomes" id="UP000756346"/>
    </source>
</evidence>
<dbReference type="Gene3D" id="3.90.180.10">
    <property type="entry name" value="Medium-chain alcohol dehydrogenases, catalytic domain"/>
    <property type="match status" value="1"/>
</dbReference>
<proteinExistence type="predicted"/>
<name>A0A9P8XXP4_9PEZI</name>
<evidence type="ECO:0008006" key="3">
    <source>
        <dbReference type="Google" id="ProtNLM"/>
    </source>
</evidence>
<keyword evidence="2" id="KW-1185">Reference proteome</keyword>
<sequence length="309" mass="32849">MNRAQVTSWAEGPRYSHVESLPAPASDELQLRVLAAGLHHVVRSRATGQHYSSNVLPHIPGVDCVARDEATGNLYYCLKFAPDFGTFAEYINIPKSNAIPIPAGVDPVGFAASANPAMSSWMALSQRTSDLPKDYSVLIIGATSASGRMAVNVARALGAAKVIGLARNADALAKVEGLDERVVQAPNIKDTDLSQLDYDVILDYVYGDVALHVLGSVRPGKPVQYVQIGGLAQTDIALPSAILRSRNITLRGAGPGAWSFKGASIELPKMAQALAGWKMLDAQAFPLKDIEQVWGDKTLGGAARIVIQP</sequence>
<dbReference type="InterPro" id="IPR051397">
    <property type="entry name" value="Zn-ADH-like_protein"/>
</dbReference>
<dbReference type="PANTHER" id="PTHR43677:SF11">
    <property type="entry name" value="ZINC-CONTAINING ALCOHOL DEHYDROGENASE"/>
    <property type="match status" value="1"/>
</dbReference>
<dbReference type="GeneID" id="70180201"/>
<dbReference type="InterPro" id="IPR036291">
    <property type="entry name" value="NAD(P)-bd_dom_sf"/>
</dbReference>
<protein>
    <recommendedName>
        <fullName evidence="3">Quinone oxidoreductase</fullName>
    </recommendedName>
</protein>
<accession>A0A9P8XXP4</accession>
<evidence type="ECO:0000313" key="1">
    <source>
        <dbReference type="EMBL" id="KAH7020910.1"/>
    </source>
</evidence>
<dbReference type="RefSeq" id="XP_046007111.1">
    <property type="nucleotide sequence ID" value="XM_046150655.1"/>
</dbReference>
<comment type="caution">
    <text evidence="1">The sequence shown here is derived from an EMBL/GenBank/DDBJ whole genome shotgun (WGS) entry which is preliminary data.</text>
</comment>
<reference evidence="1" key="1">
    <citation type="journal article" date="2021" name="Nat. Commun.">
        <title>Genetic determinants of endophytism in the Arabidopsis root mycobiome.</title>
        <authorList>
            <person name="Mesny F."/>
            <person name="Miyauchi S."/>
            <person name="Thiergart T."/>
            <person name="Pickel B."/>
            <person name="Atanasova L."/>
            <person name="Karlsson M."/>
            <person name="Huettel B."/>
            <person name="Barry K.W."/>
            <person name="Haridas S."/>
            <person name="Chen C."/>
            <person name="Bauer D."/>
            <person name="Andreopoulos W."/>
            <person name="Pangilinan J."/>
            <person name="LaButti K."/>
            <person name="Riley R."/>
            <person name="Lipzen A."/>
            <person name="Clum A."/>
            <person name="Drula E."/>
            <person name="Henrissat B."/>
            <person name="Kohler A."/>
            <person name="Grigoriev I.V."/>
            <person name="Martin F.M."/>
            <person name="Hacquard S."/>
        </authorList>
    </citation>
    <scope>NUCLEOTIDE SEQUENCE</scope>
    <source>
        <strain evidence="1">MPI-CAGE-CH-0230</strain>
    </source>
</reference>
<dbReference type="PANTHER" id="PTHR43677">
    <property type="entry name" value="SHORT-CHAIN DEHYDROGENASE/REDUCTASE"/>
    <property type="match status" value="1"/>
</dbReference>
<dbReference type="SUPFAM" id="SSF50129">
    <property type="entry name" value="GroES-like"/>
    <property type="match status" value="1"/>
</dbReference>